<evidence type="ECO:0000313" key="12">
    <source>
        <dbReference type="Proteomes" id="UP000066737"/>
    </source>
</evidence>
<keyword evidence="6 11" id="KW-0067">ATP-binding</keyword>
<dbReference type="GO" id="GO:0016887">
    <property type="term" value="F:ATP hydrolysis activity"/>
    <property type="evidence" value="ECO:0007669"/>
    <property type="project" value="InterPro"/>
</dbReference>
<keyword evidence="3" id="KW-1003">Cell membrane</keyword>
<evidence type="ECO:0000256" key="9">
    <source>
        <dbReference type="SAM" id="MobiDB-lite"/>
    </source>
</evidence>
<keyword evidence="5" id="KW-0547">Nucleotide-binding</keyword>
<dbReference type="FunFam" id="3.40.50.300:FF:000016">
    <property type="entry name" value="Oligopeptide ABC transporter ATP-binding component"/>
    <property type="match status" value="2"/>
</dbReference>
<name>A0A0U5H794_9EURY</name>
<reference evidence="12" key="1">
    <citation type="journal article" date="2016" name="Environ. Microbiol.">
        <title>The complete genome of a viable archaeum isolated from 123-million-year-old rock salt.</title>
        <authorList>
            <person name="Jaakkola S.T."/>
            <person name="Pfeiffer F."/>
            <person name="Ravantti J.J."/>
            <person name="Guo Q."/>
            <person name="Liu Y."/>
            <person name="Chen X."/>
            <person name="Ma H."/>
            <person name="Yang C."/>
            <person name="Oksanen H.M."/>
            <person name="Bamford D.H."/>
        </authorList>
    </citation>
    <scope>NUCLEOTIDE SEQUENCE</scope>
    <source>
        <strain evidence="12">JI20-1</strain>
        <plasmid evidence="12">Plasmid pSTJ001</plasmid>
    </source>
</reference>
<dbReference type="NCBIfam" id="TIGR01727">
    <property type="entry name" value="oligo_HPY"/>
    <property type="match status" value="2"/>
</dbReference>
<evidence type="ECO:0000256" key="2">
    <source>
        <dbReference type="ARBA" id="ARBA00022448"/>
    </source>
</evidence>
<dbReference type="GeneID" id="26660592"/>
<evidence type="ECO:0000256" key="3">
    <source>
        <dbReference type="ARBA" id="ARBA00022475"/>
    </source>
</evidence>
<keyword evidence="4" id="KW-0997">Cell inner membrane</keyword>
<dbReference type="OrthoDB" id="18209at2157"/>
<evidence type="ECO:0000256" key="1">
    <source>
        <dbReference type="ARBA" id="ARBA00004202"/>
    </source>
</evidence>
<evidence type="ECO:0000256" key="8">
    <source>
        <dbReference type="ARBA" id="ARBA00023136"/>
    </source>
</evidence>
<dbReference type="Pfam" id="PF00005">
    <property type="entry name" value="ABC_tran"/>
    <property type="match status" value="2"/>
</dbReference>
<dbReference type="PANTHER" id="PTHR43297">
    <property type="entry name" value="OLIGOPEPTIDE TRANSPORT ATP-BINDING PROTEIN APPD"/>
    <property type="match status" value="1"/>
</dbReference>
<dbReference type="KEGG" id="hhb:Hhub_4290"/>
<dbReference type="CDD" id="cd03257">
    <property type="entry name" value="ABC_NikE_OppD_transporters"/>
    <property type="match status" value="2"/>
</dbReference>
<dbReference type="RefSeq" id="WP_059058730.1">
    <property type="nucleotide sequence ID" value="NZ_CEML01000003.1"/>
</dbReference>
<accession>A0A0U5H794</accession>
<evidence type="ECO:0000259" key="10">
    <source>
        <dbReference type="PROSITE" id="PS50893"/>
    </source>
</evidence>
<dbReference type="PROSITE" id="PS00211">
    <property type="entry name" value="ABC_TRANSPORTER_1"/>
    <property type="match status" value="2"/>
</dbReference>
<feature type="domain" description="ABC transporter" evidence="10">
    <location>
        <begin position="4"/>
        <end position="252"/>
    </location>
</feature>
<evidence type="ECO:0000313" key="11">
    <source>
        <dbReference type="EMBL" id="CQH64133.1"/>
    </source>
</evidence>
<dbReference type="InterPro" id="IPR017871">
    <property type="entry name" value="ABC_transporter-like_CS"/>
</dbReference>
<keyword evidence="8" id="KW-0472">Membrane</keyword>
<dbReference type="InterPro" id="IPR027417">
    <property type="entry name" value="P-loop_NTPase"/>
</dbReference>
<comment type="subcellular location">
    <subcellularLocation>
        <location evidence="1">Cell membrane</location>
        <topology evidence="1">Peripheral membrane protein</topology>
    </subcellularLocation>
</comment>
<evidence type="ECO:0000256" key="7">
    <source>
        <dbReference type="ARBA" id="ARBA00022967"/>
    </source>
</evidence>
<keyword evidence="12" id="KW-1185">Reference proteome</keyword>
<dbReference type="GO" id="GO:0005524">
    <property type="term" value="F:ATP binding"/>
    <property type="evidence" value="ECO:0007669"/>
    <property type="project" value="UniProtKB-KW"/>
</dbReference>
<dbReference type="AlphaFoldDB" id="A0A0U5H794"/>
<dbReference type="InterPro" id="IPR003593">
    <property type="entry name" value="AAA+_ATPase"/>
</dbReference>
<evidence type="ECO:0000256" key="6">
    <source>
        <dbReference type="ARBA" id="ARBA00022840"/>
    </source>
</evidence>
<dbReference type="InterPro" id="IPR013563">
    <property type="entry name" value="Oligopep_ABC_C"/>
</dbReference>
<dbReference type="PROSITE" id="PS50893">
    <property type="entry name" value="ABC_TRANSPORTER_2"/>
    <property type="match status" value="2"/>
</dbReference>
<keyword evidence="2" id="KW-0813">Transport</keyword>
<dbReference type="Gene3D" id="3.40.50.300">
    <property type="entry name" value="P-loop containing nucleotide triphosphate hydrolases"/>
    <property type="match status" value="2"/>
</dbReference>
<dbReference type="GO" id="GO:0015833">
    <property type="term" value="P:peptide transport"/>
    <property type="evidence" value="ECO:0007669"/>
    <property type="project" value="InterPro"/>
</dbReference>
<sequence>MTLLEVNNLKITYETSEKDIHAVNDVSFSIGEQDNYGLVGESGCGKSTIAKTILGLLDDNGKVQSGSVQFKDRELVDLSENEWQDVRWEEISYIPQSAMDSLDPVMTVGAQIRQAIRKHKDVSKADADERVAEVFEIVGLDPARTSDYPHEFSGGMRQRVTIAMALALDPDLIIADEPTTGLDVIVQDKIIDKLLEIQDEVDSSMLLITHDVGVVAETCDEVSVLYGGKVMEQGATHDVFTNPTNPYTMGLQNAFPEVDEFDEQAISIPGSLPDLTAEPSGCVFRNRCPFSTTECEDGHPPLTANGGQLSACYYPEDVDTMREAATDPDTWGIDTGGDDETARDTGDVILETENLEKWFKQTQSLVDDLRGAEPDYVKAVNGVDLTVREGEILGVAGESGCGKSTLGEVIAALQPRTGGDIHVDGTSVDDLLEESTKKFRSQVQFIFQDPFDSLNPRQRVKDAVAEPLKIQGHDKETIDRRVRQTVSDVGLNPPEKYLDQVPAQLSGGERQRVAIAQALVLEPKLLICDEPASMLDVSLKANILNILRDMADERDIGIVYISHDLASLTQIANRLAVMYLGRVIEIGDTREVVKNPKHPYAASLLAASPKTDPSTNRQRVLLPGEPPNPVNLPGGCNFAPRCPKASAECRSTNPERDAFKDGDHEAACHFPVEDVDSELLAQYARERAGTEAQTADGEPVTESVEEA</sequence>
<dbReference type="GO" id="GO:0005886">
    <property type="term" value="C:plasma membrane"/>
    <property type="evidence" value="ECO:0007669"/>
    <property type="project" value="UniProtKB-SubCell"/>
</dbReference>
<keyword evidence="7" id="KW-1278">Translocase</keyword>
<evidence type="ECO:0000256" key="4">
    <source>
        <dbReference type="ARBA" id="ARBA00022519"/>
    </source>
</evidence>
<gene>
    <name evidence="11" type="primary">dppDF4</name>
    <name evidence="11" type="ORF">HHUB_4290</name>
</gene>
<proteinExistence type="predicted"/>
<dbReference type="PANTHER" id="PTHR43297:SF14">
    <property type="entry name" value="ATPASE AAA-TYPE CORE DOMAIN-CONTAINING PROTEIN"/>
    <property type="match status" value="1"/>
</dbReference>
<evidence type="ECO:0000256" key="5">
    <source>
        <dbReference type="ARBA" id="ARBA00022741"/>
    </source>
</evidence>
<protein>
    <submittedName>
        <fullName evidence="11">ABC-type transport system ATP-binding protein (Probable substrate dipeptide/oligopeptide)</fullName>
    </submittedName>
</protein>
<geneLocation type="plasmid" evidence="12">
    <name>pSTJ001</name>
</geneLocation>
<dbReference type="InterPro" id="IPR003439">
    <property type="entry name" value="ABC_transporter-like_ATP-bd"/>
</dbReference>
<dbReference type="SUPFAM" id="SSF52540">
    <property type="entry name" value="P-loop containing nucleoside triphosphate hydrolases"/>
    <property type="match status" value="2"/>
</dbReference>
<dbReference type="InterPro" id="IPR050388">
    <property type="entry name" value="ABC_Ni/Peptide_Import"/>
</dbReference>
<dbReference type="Pfam" id="PF08352">
    <property type="entry name" value="oligo_HPY"/>
    <property type="match status" value="2"/>
</dbReference>
<dbReference type="SMART" id="SM00382">
    <property type="entry name" value="AAA"/>
    <property type="match status" value="2"/>
</dbReference>
<dbReference type="EMBL" id="LN831303">
    <property type="protein sequence ID" value="CQH64133.1"/>
    <property type="molecule type" value="Genomic_DNA"/>
</dbReference>
<organism evidence="11 12">
    <name type="scientific">Halobacterium hubeiense</name>
    <dbReference type="NCBI Taxonomy" id="1407499"/>
    <lineage>
        <taxon>Archaea</taxon>
        <taxon>Methanobacteriati</taxon>
        <taxon>Methanobacteriota</taxon>
        <taxon>Stenosarchaea group</taxon>
        <taxon>Halobacteria</taxon>
        <taxon>Halobacteriales</taxon>
        <taxon>Halobacteriaceae</taxon>
        <taxon>Halobacterium</taxon>
    </lineage>
</organism>
<dbReference type="Proteomes" id="UP000066737">
    <property type="component" value="Plasmid pSTJ001"/>
</dbReference>
<feature type="domain" description="ABC transporter" evidence="10">
    <location>
        <begin position="350"/>
        <end position="605"/>
    </location>
</feature>
<feature type="region of interest" description="Disordered" evidence="9">
    <location>
        <begin position="684"/>
        <end position="707"/>
    </location>
</feature>
<dbReference type="NCBIfam" id="NF008453">
    <property type="entry name" value="PRK11308.1"/>
    <property type="match status" value="2"/>
</dbReference>